<dbReference type="CDD" id="cd00995">
    <property type="entry name" value="PBP2_NikA_DppA_OppA_like"/>
    <property type="match status" value="1"/>
</dbReference>
<protein>
    <recommendedName>
        <fullName evidence="4">Solute-binding protein family 5 domain-containing protein</fullName>
    </recommendedName>
</protein>
<evidence type="ECO:0000256" key="2">
    <source>
        <dbReference type="ARBA" id="ARBA00022448"/>
    </source>
</evidence>
<dbReference type="Pfam" id="PF00496">
    <property type="entry name" value="SBP_bac_5"/>
    <property type="match status" value="1"/>
</dbReference>
<dbReference type="AlphaFoldDB" id="A0AAV3S695"/>
<dbReference type="InterPro" id="IPR000914">
    <property type="entry name" value="SBP_5_dom"/>
</dbReference>
<sequence>MSGDDYADTPRPTRRSLLAATGTGLAALSAGCVDRVQSLMTRDSPSTVSLSVKTVPADTDPVATTIARRLVEHLSMSGIDADIVLQRESELYRDVLINHDFDLYVGRYPGRYDPDFLYSLLRSTFAGEPGWQNPFGFADLHVDDLLDAQRSTSGSARRAHVSDVQHEIASQQPFTPLAHPDVLGAVRTDRFEGWHRFPVDSPLRYLALEAAGVAADGGRTRLRVATTDARVTQNLNPLAVEFRSHGTLLGLLYDPLARYVEGELLPWQARTWSWDDGTATLELRDEATWHDGTPLTADDVAFTYRFLADTSLGNRDSAVPAPRFRGRSSLVDNVSVVDDHTLRLSCGDASPEVAERAFTLPVLPRHIWEAKRRPADIAGVLQFDGITEALVWSNRSPVGSGPLRVADVTEGTSLTLERFDDYALTGVDDPLDPSVAFDELSVHVVPSDAAAISLVGEGDADATAMPLIPSAVPRVVRDDDLTLLSDRSQSFYHVGYNNRQSPLTNPRFRRVVARLLDKRALVDSVFDGYARPTVSPLPRPWVPDDLTWEDGNPRSPFYGRDGDFDVTAVREAFRDAGYAYTNGGRLTDQ</sequence>
<reference evidence="5 6" key="1">
    <citation type="journal article" date="2019" name="Int. J. Syst. Evol. Microbiol.">
        <title>The Global Catalogue of Microorganisms (GCM) 10K type strain sequencing project: providing services to taxonomists for standard genome sequencing and annotation.</title>
        <authorList>
            <consortium name="The Broad Institute Genomics Platform"/>
            <consortium name="The Broad Institute Genome Sequencing Center for Infectious Disease"/>
            <person name="Wu L."/>
            <person name="Ma J."/>
        </authorList>
    </citation>
    <scope>NUCLEOTIDE SEQUENCE [LARGE SCALE GENOMIC DNA]</scope>
    <source>
        <strain evidence="5 6">JCM 16330</strain>
    </source>
</reference>
<organism evidence="5 6">
    <name type="scientific">Halarchaeum salinum</name>
    <dbReference type="NCBI Taxonomy" id="489912"/>
    <lineage>
        <taxon>Archaea</taxon>
        <taxon>Methanobacteriati</taxon>
        <taxon>Methanobacteriota</taxon>
        <taxon>Stenosarchaea group</taxon>
        <taxon>Halobacteria</taxon>
        <taxon>Halobacteriales</taxon>
        <taxon>Halobacteriaceae</taxon>
    </lineage>
</organism>
<evidence type="ECO:0000256" key="3">
    <source>
        <dbReference type="ARBA" id="ARBA00022729"/>
    </source>
</evidence>
<feature type="domain" description="Solute-binding protein family 5" evidence="4">
    <location>
        <begin position="265"/>
        <end position="584"/>
    </location>
</feature>
<comment type="caution">
    <text evidence="5">The sequence shown here is derived from an EMBL/GenBank/DDBJ whole genome shotgun (WGS) entry which is preliminary data.</text>
</comment>
<dbReference type="InterPro" id="IPR039424">
    <property type="entry name" value="SBP_5"/>
</dbReference>
<accession>A0AAV3S695</accession>
<dbReference type="Proteomes" id="UP001500837">
    <property type="component" value="Unassembled WGS sequence"/>
</dbReference>
<evidence type="ECO:0000313" key="6">
    <source>
        <dbReference type="Proteomes" id="UP001500837"/>
    </source>
</evidence>
<dbReference type="SUPFAM" id="SSF53850">
    <property type="entry name" value="Periplasmic binding protein-like II"/>
    <property type="match status" value="2"/>
</dbReference>
<evidence type="ECO:0000313" key="5">
    <source>
        <dbReference type="EMBL" id="GAA0295743.1"/>
    </source>
</evidence>
<dbReference type="Gene3D" id="3.40.190.10">
    <property type="entry name" value="Periplasmic binding protein-like II"/>
    <property type="match status" value="1"/>
</dbReference>
<keyword evidence="6" id="KW-1185">Reference proteome</keyword>
<dbReference type="Gene3D" id="3.10.105.10">
    <property type="entry name" value="Dipeptide-binding Protein, Domain 3"/>
    <property type="match status" value="2"/>
</dbReference>
<proteinExistence type="inferred from homology"/>
<evidence type="ECO:0000259" key="4">
    <source>
        <dbReference type="Pfam" id="PF00496"/>
    </source>
</evidence>
<evidence type="ECO:0000256" key="1">
    <source>
        <dbReference type="ARBA" id="ARBA00005695"/>
    </source>
</evidence>
<keyword evidence="3" id="KW-0732">Signal</keyword>
<comment type="similarity">
    <text evidence="1">Belongs to the bacterial solute-binding protein 5 family.</text>
</comment>
<dbReference type="RefSeq" id="WP_211311551.1">
    <property type="nucleotide sequence ID" value="NZ_BAAABL010000033.1"/>
</dbReference>
<gene>
    <name evidence="5" type="ORF">GCM10009066_07820</name>
</gene>
<dbReference type="PANTHER" id="PTHR30290">
    <property type="entry name" value="PERIPLASMIC BINDING COMPONENT OF ABC TRANSPORTER"/>
    <property type="match status" value="1"/>
</dbReference>
<name>A0AAV3S695_9EURY</name>
<dbReference type="GO" id="GO:0015833">
    <property type="term" value="P:peptide transport"/>
    <property type="evidence" value="ECO:0007669"/>
    <property type="project" value="TreeGrafter"/>
</dbReference>
<keyword evidence="2" id="KW-0813">Transport</keyword>
<dbReference type="GO" id="GO:1904680">
    <property type="term" value="F:peptide transmembrane transporter activity"/>
    <property type="evidence" value="ECO:0007669"/>
    <property type="project" value="TreeGrafter"/>
</dbReference>
<dbReference type="EMBL" id="BAAABL010000033">
    <property type="protein sequence ID" value="GAA0295743.1"/>
    <property type="molecule type" value="Genomic_DNA"/>
</dbReference>
<dbReference type="PANTHER" id="PTHR30290:SF9">
    <property type="entry name" value="OLIGOPEPTIDE-BINDING PROTEIN APPA"/>
    <property type="match status" value="1"/>
</dbReference>